<name>A0A8J7G8N7_9BACL</name>
<keyword evidence="5 7" id="KW-0472">Membrane</keyword>
<dbReference type="AlphaFoldDB" id="A0A8J7G8N7"/>
<feature type="transmembrane region" description="Helical" evidence="7">
    <location>
        <begin position="47"/>
        <end position="65"/>
    </location>
</feature>
<dbReference type="InterPro" id="IPR011922">
    <property type="entry name" value="Cell_div_FtsL"/>
</dbReference>
<keyword evidence="4 7" id="KW-1133">Transmembrane helix</keyword>
<sequence>MGLRQYEQYIEQSQIEEIIEQPHTKPSPGPSKKSHKKRKAVSKGEKILFILYSVFTVFCGTILLHNQAQLNEINREVHSMSIAINDVQKENGQLLIQINEKSSYERIWQKAKERGLNLNESNVKVVPGR</sequence>
<comment type="caution">
    <text evidence="10">The sequence shown here is derived from an EMBL/GenBank/DDBJ whole genome shotgun (WGS) entry which is preliminary data.</text>
</comment>
<comment type="subcellular location">
    <subcellularLocation>
        <location evidence="7">Cell membrane</location>
        <topology evidence="7">Single-pass type II membrane protein</topology>
    </subcellularLocation>
    <text evidence="7">Localizes to the division septum where it forms a ring structure.</text>
</comment>
<dbReference type="HAMAP" id="MF_00910">
    <property type="entry name" value="FtsL"/>
    <property type="match status" value="1"/>
</dbReference>
<evidence type="ECO:0000256" key="5">
    <source>
        <dbReference type="ARBA" id="ARBA00023136"/>
    </source>
</evidence>
<gene>
    <name evidence="7 10" type="primary">ftsL</name>
    <name evidence="10" type="ORF">IRY55_00690</name>
</gene>
<evidence type="ECO:0000256" key="1">
    <source>
        <dbReference type="ARBA" id="ARBA00022475"/>
    </source>
</evidence>
<dbReference type="NCBIfam" id="TIGR02209">
    <property type="entry name" value="ftsL_broad"/>
    <property type="match status" value="1"/>
</dbReference>
<keyword evidence="2 7" id="KW-0132">Cell division</keyword>
<evidence type="ECO:0000256" key="9">
    <source>
        <dbReference type="SAM" id="MobiDB-lite"/>
    </source>
</evidence>
<dbReference type="GO" id="GO:0005886">
    <property type="term" value="C:plasma membrane"/>
    <property type="evidence" value="ECO:0007669"/>
    <property type="project" value="UniProtKB-SubCell"/>
</dbReference>
<keyword evidence="3 7" id="KW-0812">Transmembrane</keyword>
<dbReference type="GO" id="GO:0043093">
    <property type="term" value="P:FtsZ-dependent cytokinesis"/>
    <property type="evidence" value="ECO:0007669"/>
    <property type="project" value="UniProtKB-UniRule"/>
</dbReference>
<feature type="region of interest" description="Disordered" evidence="9">
    <location>
        <begin position="19"/>
        <end position="41"/>
    </location>
</feature>
<evidence type="ECO:0000256" key="4">
    <source>
        <dbReference type="ARBA" id="ARBA00022989"/>
    </source>
</evidence>
<feature type="compositionally biased region" description="Basic residues" evidence="9">
    <location>
        <begin position="32"/>
        <end position="41"/>
    </location>
</feature>
<evidence type="ECO:0000313" key="10">
    <source>
        <dbReference type="EMBL" id="MBF4499860.1"/>
    </source>
</evidence>
<dbReference type="Proteomes" id="UP000622653">
    <property type="component" value="Unassembled WGS sequence"/>
</dbReference>
<organism evidence="10 11">
    <name type="scientific">Savagea serpentis</name>
    <dbReference type="NCBI Taxonomy" id="2785297"/>
    <lineage>
        <taxon>Bacteria</taxon>
        <taxon>Bacillati</taxon>
        <taxon>Bacillota</taxon>
        <taxon>Bacilli</taxon>
        <taxon>Bacillales</taxon>
        <taxon>Caryophanaceae</taxon>
        <taxon>Savagea</taxon>
    </lineage>
</organism>
<keyword evidence="1 7" id="KW-1003">Cell membrane</keyword>
<evidence type="ECO:0000256" key="2">
    <source>
        <dbReference type="ARBA" id="ARBA00022618"/>
    </source>
</evidence>
<dbReference type="GO" id="GO:0032153">
    <property type="term" value="C:cell division site"/>
    <property type="evidence" value="ECO:0007669"/>
    <property type="project" value="UniProtKB-UniRule"/>
</dbReference>
<comment type="function">
    <text evidence="7">Essential cell division protein.</text>
</comment>
<evidence type="ECO:0000256" key="6">
    <source>
        <dbReference type="ARBA" id="ARBA00023306"/>
    </source>
</evidence>
<evidence type="ECO:0000256" key="8">
    <source>
        <dbReference type="NCBIfam" id="TIGR02209"/>
    </source>
</evidence>
<dbReference type="EMBL" id="JADKPV010000001">
    <property type="protein sequence ID" value="MBF4499860.1"/>
    <property type="molecule type" value="Genomic_DNA"/>
</dbReference>
<keyword evidence="6 7" id="KW-0131">Cell cycle</keyword>
<keyword evidence="11" id="KW-1185">Reference proteome</keyword>
<evidence type="ECO:0000313" key="11">
    <source>
        <dbReference type="Proteomes" id="UP000622653"/>
    </source>
</evidence>
<evidence type="ECO:0000256" key="7">
    <source>
        <dbReference type="HAMAP-Rule" id="MF_00910"/>
    </source>
</evidence>
<comment type="similarity">
    <text evidence="7">Belongs to the FtsL family.</text>
</comment>
<reference evidence="10" key="1">
    <citation type="submission" date="2020-11" db="EMBL/GenBank/DDBJ databases">
        <title>Multidrug resistant novel bacterium Savagea serpentis sp. nov., isolated from the scats of a vine snake (Ahaetulla nasuta).</title>
        <authorList>
            <person name="Venkata Ramana V."/>
            <person name="Vikas Patil S."/>
            <person name="Yogita Lugani V."/>
        </authorList>
    </citation>
    <scope>NUCLEOTIDE SEQUENCE</scope>
    <source>
        <strain evidence="10">SN6</strain>
    </source>
</reference>
<protein>
    <recommendedName>
        <fullName evidence="7 8">Cell division protein FtsL</fullName>
    </recommendedName>
</protein>
<proteinExistence type="inferred from homology"/>
<dbReference type="RefSeq" id="WP_194561336.1">
    <property type="nucleotide sequence ID" value="NZ_JADKPV010000001.1"/>
</dbReference>
<evidence type="ECO:0000256" key="3">
    <source>
        <dbReference type="ARBA" id="ARBA00022692"/>
    </source>
</evidence>
<accession>A0A8J7G8N7</accession>